<evidence type="ECO:0000313" key="13">
    <source>
        <dbReference type="Proteomes" id="UP000002320"/>
    </source>
</evidence>
<dbReference type="Pfam" id="PF02949">
    <property type="entry name" value="7tm_6"/>
    <property type="match status" value="1"/>
</dbReference>
<dbReference type="EMBL" id="DS232702">
    <property type="protein sequence ID" value="EDS44900.1"/>
    <property type="molecule type" value="Genomic_DNA"/>
</dbReference>
<gene>
    <name evidence="12" type="primary">6050849</name>
    <name evidence="11" type="ORF">CpipJ_CPIJ017072</name>
</gene>
<keyword evidence="5 10" id="KW-0552">Olfaction</keyword>
<name>B0XCK4_CULQU</name>
<protein>
    <recommendedName>
        <fullName evidence="10">Odorant receptor</fullName>
    </recommendedName>
</protein>
<keyword evidence="2" id="KW-1003">Cell membrane</keyword>
<dbReference type="VEuPathDB" id="VectorBase:CQUJHB020431"/>
<evidence type="ECO:0000256" key="10">
    <source>
        <dbReference type="RuleBase" id="RU351113"/>
    </source>
</evidence>
<dbReference type="EnsemblMetazoa" id="CPIJ017072-RA">
    <property type="protein sequence ID" value="CPIJ017072-PA"/>
    <property type="gene ID" value="CPIJ017072"/>
</dbReference>
<evidence type="ECO:0000256" key="5">
    <source>
        <dbReference type="ARBA" id="ARBA00022725"/>
    </source>
</evidence>
<evidence type="ECO:0000256" key="7">
    <source>
        <dbReference type="ARBA" id="ARBA00023136"/>
    </source>
</evidence>
<dbReference type="VEuPathDB" id="VectorBase:CPIJ017072"/>
<dbReference type="InParanoid" id="B0XCK4"/>
<dbReference type="GO" id="GO:0005886">
    <property type="term" value="C:plasma membrane"/>
    <property type="evidence" value="ECO:0007669"/>
    <property type="project" value="UniProtKB-SubCell"/>
</dbReference>
<comment type="similarity">
    <text evidence="10">Belongs to the insect chemoreceptor superfamily. Heteromeric odorant receptor channel (TC 1.A.69) family.</text>
</comment>
<dbReference type="HOGENOM" id="CLU_625939_0_0_1"/>
<evidence type="ECO:0000256" key="4">
    <source>
        <dbReference type="ARBA" id="ARBA00022692"/>
    </source>
</evidence>
<dbReference type="OrthoDB" id="7729466at2759"/>
<dbReference type="KEGG" id="cqu:CpipJ_CPIJ017072"/>
<evidence type="ECO:0000256" key="8">
    <source>
        <dbReference type="ARBA" id="ARBA00023170"/>
    </source>
</evidence>
<keyword evidence="3 10" id="KW-0716">Sensory transduction</keyword>
<dbReference type="Proteomes" id="UP000002320">
    <property type="component" value="Unassembled WGS sequence"/>
</dbReference>
<feature type="transmembrane region" description="Helical" evidence="10">
    <location>
        <begin position="331"/>
        <end position="351"/>
    </location>
</feature>
<keyword evidence="7 10" id="KW-0472">Membrane</keyword>
<reference evidence="12" key="2">
    <citation type="submission" date="2021-02" db="UniProtKB">
        <authorList>
            <consortium name="EnsemblMetazoa"/>
        </authorList>
    </citation>
    <scope>IDENTIFICATION</scope>
    <source>
        <strain evidence="12">JHB</strain>
    </source>
</reference>
<evidence type="ECO:0000256" key="3">
    <source>
        <dbReference type="ARBA" id="ARBA00022606"/>
    </source>
</evidence>
<sequence>MTFVNWLNSVRFWLVLRWRIFTHWWLNLYAKTFKFDCGADFFAEVKYLEIFCGFYAKLRSTGDKLWWRSLRLVIAFRMSHITGKFIFTFLEEDDFTYKVLIHTATYLMFCNCIQMFLLRVAYKEITSIRTFINGRTFLPEDSEAHRIRWAAYRKNLWTILVPIPSNIFIWIFLFASGAYKWRVVNIGPDTLASIPWLRTSVQLFYWLQYSVGVEWFQLQTVLVNSMLYGLAGELGVVSYACENLVQSVDSAVQVDLLNTATSSDSSRGEAIFWKHFKIELDKCARAHSKVLDQLMNLKRILKPCLLMYYYSLLIVNAIIICAVKNGYFGAFTVPATVMVIYLNVDFFFICYNMSRLDDLSCNIGDKIYNQPWPYNLTLSDEFAREYRDIKSTLKMMLTRAQAGMEFSCGGFFEMSLMKFAELMELTYNMVMFVLQFHH</sequence>
<keyword evidence="4 10" id="KW-0812">Transmembrane</keyword>
<dbReference type="GO" id="GO:0004984">
    <property type="term" value="F:olfactory receptor activity"/>
    <property type="evidence" value="ECO:0007669"/>
    <property type="project" value="InterPro"/>
</dbReference>
<proteinExistence type="inferred from homology"/>
<evidence type="ECO:0000256" key="6">
    <source>
        <dbReference type="ARBA" id="ARBA00022989"/>
    </source>
</evidence>
<evidence type="ECO:0000313" key="11">
    <source>
        <dbReference type="EMBL" id="EDS44900.1"/>
    </source>
</evidence>
<dbReference type="eggNOG" id="ENOG502T8J1">
    <property type="taxonomic scope" value="Eukaryota"/>
</dbReference>
<keyword evidence="6 10" id="KW-1133">Transmembrane helix</keyword>
<evidence type="ECO:0000256" key="2">
    <source>
        <dbReference type="ARBA" id="ARBA00022475"/>
    </source>
</evidence>
<comment type="caution">
    <text evidence="10">Lacks conserved residue(s) required for the propagation of feature annotation.</text>
</comment>
<feature type="transmembrane region" description="Helical" evidence="10">
    <location>
        <begin position="156"/>
        <end position="179"/>
    </location>
</feature>
<dbReference type="GO" id="GO:0005549">
    <property type="term" value="F:odorant binding"/>
    <property type="evidence" value="ECO:0007669"/>
    <property type="project" value="InterPro"/>
</dbReference>
<feature type="transmembrane region" description="Helical" evidence="10">
    <location>
        <begin position="99"/>
        <end position="122"/>
    </location>
</feature>
<feature type="transmembrane region" description="Helical" evidence="10">
    <location>
        <begin position="65"/>
        <end position="87"/>
    </location>
</feature>
<evidence type="ECO:0000313" key="12">
    <source>
        <dbReference type="EnsemblMetazoa" id="CPIJ017072-PA"/>
    </source>
</evidence>
<keyword evidence="8 10" id="KW-0675">Receptor</keyword>
<dbReference type="PANTHER" id="PTHR21137">
    <property type="entry name" value="ODORANT RECEPTOR"/>
    <property type="match status" value="1"/>
</dbReference>
<dbReference type="PANTHER" id="PTHR21137:SF35">
    <property type="entry name" value="ODORANT RECEPTOR 19A-RELATED"/>
    <property type="match status" value="1"/>
</dbReference>
<dbReference type="InterPro" id="IPR004117">
    <property type="entry name" value="7tm6_olfct_rcpt"/>
</dbReference>
<comment type="subcellular location">
    <subcellularLocation>
        <location evidence="1 10">Cell membrane</location>
        <topology evidence="1 10">Multi-pass membrane protein</topology>
    </subcellularLocation>
</comment>
<dbReference type="AlphaFoldDB" id="B0XCK4"/>
<keyword evidence="9 10" id="KW-0807">Transducer</keyword>
<dbReference type="GO" id="GO:0007165">
    <property type="term" value="P:signal transduction"/>
    <property type="evidence" value="ECO:0007669"/>
    <property type="project" value="UniProtKB-KW"/>
</dbReference>
<keyword evidence="13" id="KW-1185">Reference proteome</keyword>
<dbReference type="STRING" id="7176.B0XCK4"/>
<organism>
    <name type="scientific">Culex quinquefasciatus</name>
    <name type="common">Southern house mosquito</name>
    <name type="synonym">Culex pungens</name>
    <dbReference type="NCBI Taxonomy" id="7176"/>
    <lineage>
        <taxon>Eukaryota</taxon>
        <taxon>Metazoa</taxon>
        <taxon>Ecdysozoa</taxon>
        <taxon>Arthropoda</taxon>
        <taxon>Hexapoda</taxon>
        <taxon>Insecta</taxon>
        <taxon>Pterygota</taxon>
        <taxon>Neoptera</taxon>
        <taxon>Endopterygota</taxon>
        <taxon>Diptera</taxon>
        <taxon>Nematocera</taxon>
        <taxon>Culicoidea</taxon>
        <taxon>Culicidae</taxon>
        <taxon>Culicinae</taxon>
        <taxon>Culicini</taxon>
        <taxon>Culex</taxon>
        <taxon>Culex</taxon>
    </lineage>
</organism>
<evidence type="ECO:0000256" key="9">
    <source>
        <dbReference type="ARBA" id="ARBA00023224"/>
    </source>
</evidence>
<accession>B0XCK4</accession>
<evidence type="ECO:0000256" key="1">
    <source>
        <dbReference type="ARBA" id="ARBA00004651"/>
    </source>
</evidence>
<reference evidence="11" key="1">
    <citation type="submission" date="2007-03" db="EMBL/GenBank/DDBJ databases">
        <title>Annotation of Culex pipiens quinquefasciatus.</title>
        <authorList>
            <consortium name="The Broad Institute Genome Sequencing Platform"/>
            <person name="Atkinson P.W."/>
            <person name="Hemingway J."/>
            <person name="Christensen B.M."/>
            <person name="Higgs S."/>
            <person name="Kodira C."/>
            <person name="Hannick L."/>
            <person name="Megy K."/>
            <person name="O'Leary S."/>
            <person name="Pearson M."/>
            <person name="Haas B.J."/>
            <person name="Mauceli E."/>
            <person name="Wortman J.R."/>
            <person name="Lee N.H."/>
            <person name="Guigo R."/>
            <person name="Stanke M."/>
            <person name="Alvarado L."/>
            <person name="Amedeo P."/>
            <person name="Antoine C.H."/>
            <person name="Arensburger P."/>
            <person name="Bidwell S.L."/>
            <person name="Crawford M."/>
            <person name="Camaro F."/>
            <person name="Devon K."/>
            <person name="Engels R."/>
            <person name="Hammond M."/>
            <person name="Howarth C."/>
            <person name="Koehrsen M."/>
            <person name="Lawson D."/>
            <person name="Montgomery P."/>
            <person name="Nene V."/>
            <person name="Nusbaum C."/>
            <person name="Puiu D."/>
            <person name="Romero-Severson J."/>
            <person name="Severson D.W."/>
            <person name="Shumway M."/>
            <person name="Sisk P."/>
            <person name="Stolte C."/>
            <person name="Zeng Q."/>
            <person name="Eisenstadt E."/>
            <person name="Fraser-Liggett C."/>
            <person name="Strausberg R."/>
            <person name="Galagan J."/>
            <person name="Birren B."/>
            <person name="Collins F.H."/>
        </authorList>
    </citation>
    <scope>NUCLEOTIDE SEQUENCE [LARGE SCALE GENOMIC DNA]</scope>
    <source>
        <strain evidence="11">JHB</strain>
    </source>
</reference>
<feature type="transmembrane region" description="Helical" evidence="10">
    <location>
        <begin position="305"/>
        <end position="325"/>
    </location>
</feature>